<dbReference type="Proteomes" id="UP000002358">
    <property type="component" value="Chromosome 5"/>
</dbReference>
<dbReference type="GeneID" id="100678700"/>
<sequence>MGYPSSSGNMRPNSPQINNVTPQSVIARSDSTPSPTIPYDFPGVPGPSNWQTRIPDNNNRGVKRSINEDAQLHLESQVELNDAGTPQINMPPKKIRSALTSPNQDSMATSENHNTVKLSDILKPRLGSNDTFESFEHCKKFLQNKALKRKEHELRELIKKRQQNSGQSTNLLKDQIKVLKRDIGDSKLIRKNICTHLATETVDGKLQCNTCAIYFDRIKTYKQKSRLINHILDFHFEELEKNNRPPSIRFNDNDSLISCHPRSPHSQINLLDDDDNPDDANLGDALVDGVDNSFSNRAAYLMPSRSDEISHTTVNDIHMFSRNSIEILKSIKWFDKESTTIRLALKNPDKLKKISDHRKKIQKNEKYKSISGTEVDDDPAMKDCYMRLIYAGQLNEIKHCLNKNPNAKSLCELCQVKVVEHTATVFAQSEKALKEQMEIMNNERLGKIERQKKLRESYKKDAYRLIRMRLENLRERRGQFRMLPELVRFNDKYYKMLEIAFNDRMLQEHIGLNVHGNEMFKFGELRLCGKLMDDLANQFLVIVTGTCMNSAHNQNRIMLTDKHIRQYKLNFVTTNKDATYFESFGPRLMNHIIEKYQNYLPGSKELEVIITDCLLRYSFPDDGSLYRDLKLEDFIFKHLKSPQPIFKFLMNMKFSRPYLTLLNSLLLRFLLKIAIAVLQLKNKTNSGYRVSYTELIEACEIVGVFKSSYTYCLKEAYDNYNRMLR</sequence>
<proteinExistence type="predicted"/>
<feature type="compositionally biased region" description="Polar residues" evidence="1">
    <location>
        <begin position="1"/>
        <end position="34"/>
    </location>
</feature>
<organism evidence="3 4">
    <name type="scientific">Nasonia vitripennis</name>
    <name type="common">Parasitic wasp</name>
    <dbReference type="NCBI Taxonomy" id="7425"/>
    <lineage>
        <taxon>Eukaryota</taxon>
        <taxon>Metazoa</taxon>
        <taxon>Ecdysozoa</taxon>
        <taxon>Arthropoda</taxon>
        <taxon>Hexapoda</taxon>
        <taxon>Insecta</taxon>
        <taxon>Pterygota</taxon>
        <taxon>Neoptera</taxon>
        <taxon>Endopterygota</taxon>
        <taxon>Hymenoptera</taxon>
        <taxon>Apocrita</taxon>
        <taxon>Proctotrupomorpha</taxon>
        <taxon>Chalcidoidea</taxon>
        <taxon>Pteromalidae</taxon>
        <taxon>Pteromalinae</taxon>
        <taxon>Nasonia</taxon>
    </lineage>
</organism>
<dbReference type="KEGG" id="nvi:100678700"/>
<reference evidence="3" key="1">
    <citation type="submission" date="2021-01" db="UniProtKB">
        <authorList>
            <consortium name="EnsemblMetazoa"/>
        </authorList>
    </citation>
    <scope>IDENTIFICATION</scope>
</reference>
<feature type="region of interest" description="Disordered" evidence="1">
    <location>
        <begin position="1"/>
        <end position="54"/>
    </location>
</feature>
<evidence type="ECO:0000256" key="1">
    <source>
        <dbReference type="SAM" id="MobiDB-lite"/>
    </source>
</evidence>
<keyword evidence="2" id="KW-0472">Membrane</keyword>
<dbReference type="RefSeq" id="XP_003426467.1">
    <property type="nucleotide sequence ID" value="XM_003426419.5"/>
</dbReference>
<evidence type="ECO:0000313" key="4">
    <source>
        <dbReference type="Proteomes" id="UP000002358"/>
    </source>
</evidence>
<keyword evidence="2" id="KW-0812">Transmembrane</keyword>
<keyword evidence="2" id="KW-1133">Transmembrane helix</keyword>
<keyword evidence="4" id="KW-1185">Reference proteome</keyword>
<evidence type="ECO:0000256" key="2">
    <source>
        <dbReference type="SAM" id="Phobius"/>
    </source>
</evidence>
<name>A0A7M7GCV2_NASVI</name>
<evidence type="ECO:0000313" key="3">
    <source>
        <dbReference type="EnsemblMetazoa" id="XP_003426467"/>
    </source>
</evidence>
<dbReference type="InParanoid" id="A0A7M7GCV2"/>
<dbReference type="AlphaFoldDB" id="A0A7M7GCV2"/>
<protein>
    <submittedName>
        <fullName evidence="3">Uncharacterized protein</fullName>
    </submittedName>
</protein>
<feature type="transmembrane region" description="Helical" evidence="2">
    <location>
        <begin position="658"/>
        <end position="680"/>
    </location>
</feature>
<accession>A0A7M7GCV2</accession>
<dbReference type="EnsemblMetazoa" id="XM_003426419">
    <property type="protein sequence ID" value="XP_003426467"/>
    <property type="gene ID" value="LOC100678700"/>
</dbReference>